<feature type="transmembrane region" description="Helical" evidence="2">
    <location>
        <begin position="232"/>
        <end position="257"/>
    </location>
</feature>
<keyword evidence="2" id="KW-0472">Membrane</keyword>
<dbReference type="SUPFAM" id="SSF103473">
    <property type="entry name" value="MFS general substrate transporter"/>
    <property type="match status" value="1"/>
</dbReference>
<gene>
    <name evidence="3" type="ORF">WDZ17_08460</name>
</gene>
<evidence type="ECO:0000256" key="2">
    <source>
        <dbReference type="SAM" id="Phobius"/>
    </source>
</evidence>
<dbReference type="EMBL" id="JBBIAA010000007">
    <property type="protein sequence ID" value="MEJ5945324.1"/>
    <property type="molecule type" value="Genomic_DNA"/>
</dbReference>
<feature type="transmembrane region" description="Helical" evidence="2">
    <location>
        <begin position="39"/>
        <end position="63"/>
    </location>
</feature>
<evidence type="ECO:0008006" key="5">
    <source>
        <dbReference type="Google" id="ProtNLM"/>
    </source>
</evidence>
<feature type="transmembrane region" description="Helical" evidence="2">
    <location>
        <begin position="12"/>
        <end position="33"/>
    </location>
</feature>
<keyword evidence="2" id="KW-1133">Transmembrane helix</keyword>
<sequence length="419" mass="40822">MPAVQGDGSYRALLALPGAAGFFFAANSGRVGVAATGLGLIWLVTGTGGAFAVAGLVVGAFAAAEALIGPQVARLVDRWGQTRVLPWVLTVHAAAVVATVTAVLAGSPVVVLLMAGAVAGASTPQLGALSTARWAALLADRRGWLPRAFALESLANAVAFLLGPVLVSVAATTGPAWAGTAGAAVVVVGGGSALALQPRTAPPVATPTTGPCTGDGRSSGHAVGHGLRSARLALLVTLTGVLGLHFGAVTLSMTAWATEQGSAATATGLIGASSAAGPIGAWAYGLRRWQAPPVVQLCCAAAVMALGCAGAAAVSGLDDHDAPLVTRALALGACIALTGVMVPVVVVQLTVLTEAGLARAVLTQALTWASSASAAGSAAAGALAGVLIDTVGARGGFALLTAVSTCLLVLALTSRRRLG</sequence>
<dbReference type="Gene3D" id="1.20.1250.20">
    <property type="entry name" value="MFS general substrate transporter like domains"/>
    <property type="match status" value="1"/>
</dbReference>
<proteinExistence type="predicted"/>
<evidence type="ECO:0000313" key="4">
    <source>
        <dbReference type="Proteomes" id="UP001387100"/>
    </source>
</evidence>
<dbReference type="PANTHER" id="PTHR23542">
    <property type="match status" value="1"/>
</dbReference>
<feature type="transmembrane region" description="Helical" evidence="2">
    <location>
        <begin position="365"/>
        <end position="388"/>
    </location>
</feature>
<feature type="transmembrane region" description="Helical" evidence="2">
    <location>
        <begin position="329"/>
        <end position="353"/>
    </location>
</feature>
<protein>
    <recommendedName>
        <fullName evidence="5">MFS transporter</fullName>
    </recommendedName>
</protein>
<feature type="transmembrane region" description="Helical" evidence="2">
    <location>
        <begin position="148"/>
        <end position="170"/>
    </location>
</feature>
<feature type="region of interest" description="Disordered" evidence="1">
    <location>
        <begin position="198"/>
        <end position="220"/>
    </location>
</feature>
<keyword evidence="2" id="KW-0812">Transmembrane</keyword>
<reference evidence="3 4" key="1">
    <citation type="journal article" date="2017" name="Int. J. Syst. Evol. Microbiol.">
        <title>Pseudokineococcus basanitobsidens sp. nov., isolated from volcanic rock.</title>
        <authorList>
            <person name="Lee D.W."/>
            <person name="Park M.Y."/>
            <person name="Kim J.J."/>
            <person name="Kim B.S."/>
        </authorList>
    </citation>
    <scope>NUCLEOTIDE SEQUENCE [LARGE SCALE GENOMIC DNA]</scope>
    <source>
        <strain evidence="3 4">DSM 103726</strain>
    </source>
</reference>
<name>A0ABU8RJQ8_9ACTN</name>
<organism evidence="3 4">
    <name type="scientific">Pseudokineococcus basanitobsidens</name>
    <dbReference type="NCBI Taxonomy" id="1926649"/>
    <lineage>
        <taxon>Bacteria</taxon>
        <taxon>Bacillati</taxon>
        <taxon>Actinomycetota</taxon>
        <taxon>Actinomycetes</taxon>
        <taxon>Kineosporiales</taxon>
        <taxon>Kineosporiaceae</taxon>
        <taxon>Pseudokineococcus</taxon>
    </lineage>
</organism>
<evidence type="ECO:0000313" key="3">
    <source>
        <dbReference type="EMBL" id="MEJ5945324.1"/>
    </source>
</evidence>
<feature type="transmembrane region" description="Helical" evidence="2">
    <location>
        <begin position="297"/>
        <end position="317"/>
    </location>
</feature>
<evidence type="ECO:0000256" key="1">
    <source>
        <dbReference type="SAM" id="MobiDB-lite"/>
    </source>
</evidence>
<dbReference type="Proteomes" id="UP001387100">
    <property type="component" value="Unassembled WGS sequence"/>
</dbReference>
<feature type="transmembrane region" description="Helical" evidence="2">
    <location>
        <begin position="111"/>
        <end position="136"/>
    </location>
</feature>
<feature type="transmembrane region" description="Helical" evidence="2">
    <location>
        <begin position="84"/>
        <end position="105"/>
    </location>
</feature>
<feature type="transmembrane region" description="Helical" evidence="2">
    <location>
        <begin position="394"/>
        <end position="413"/>
    </location>
</feature>
<dbReference type="RefSeq" id="WP_339574709.1">
    <property type="nucleotide sequence ID" value="NZ_JBBIAA010000007.1"/>
</dbReference>
<dbReference type="InterPro" id="IPR036259">
    <property type="entry name" value="MFS_trans_sf"/>
</dbReference>
<comment type="caution">
    <text evidence="3">The sequence shown here is derived from an EMBL/GenBank/DDBJ whole genome shotgun (WGS) entry which is preliminary data.</text>
</comment>
<dbReference type="PANTHER" id="PTHR23542:SF1">
    <property type="entry name" value="MAJOR FACILITATOR SUPERFAMILY (MFS) PROFILE DOMAIN-CONTAINING PROTEIN"/>
    <property type="match status" value="1"/>
</dbReference>
<feature type="transmembrane region" description="Helical" evidence="2">
    <location>
        <begin position="176"/>
        <end position="196"/>
    </location>
</feature>
<keyword evidence="4" id="KW-1185">Reference proteome</keyword>
<accession>A0ABU8RJQ8</accession>
<feature type="transmembrane region" description="Helical" evidence="2">
    <location>
        <begin position="263"/>
        <end position="285"/>
    </location>
</feature>